<dbReference type="FunFam" id="3.40.50.12780:FF:000012">
    <property type="entry name" value="Non-ribosomal peptide synthetase"/>
    <property type="match status" value="1"/>
</dbReference>
<dbReference type="Gene3D" id="3.30.300.30">
    <property type="match status" value="1"/>
</dbReference>
<dbReference type="GO" id="GO:0031177">
    <property type="term" value="F:phosphopantetheine binding"/>
    <property type="evidence" value="ECO:0007669"/>
    <property type="project" value="InterPro"/>
</dbReference>
<dbReference type="Pfam" id="PF00550">
    <property type="entry name" value="PP-binding"/>
    <property type="match status" value="2"/>
</dbReference>
<dbReference type="PROSITE" id="PS50075">
    <property type="entry name" value="CARRIER"/>
    <property type="match status" value="2"/>
</dbReference>
<dbReference type="InterPro" id="IPR045851">
    <property type="entry name" value="AMP-bd_C_sf"/>
</dbReference>
<evidence type="ECO:0000313" key="12">
    <source>
        <dbReference type="EMBL" id="KWX22248.1"/>
    </source>
</evidence>
<evidence type="ECO:0000256" key="6">
    <source>
        <dbReference type="ARBA" id="ARBA00022553"/>
    </source>
</evidence>
<dbReference type="SUPFAM" id="SSF47336">
    <property type="entry name" value="ACP-like"/>
    <property type="match status" value="2"/>
</dbReference>
<accession>A0A132PIQ7</accession>
<dbReference type="AlphaFoldDB" id="A0A132PIQ7"/>
<dbReference type="PANTHER" id="PTHR45527">
    <property type="entry name" value="NONRIBOSOMAL PEPTIDE SYNTHETASE"/>
    <property type="match status" value="1"/>
</dbReference>
<comment type="cofactor">
    <cofactor evidence="1">
        <name>pantetheine 4'-phosphate</name>
        <dbReference type="ChEBI" id="CHEBI:47942"/>
    </cofactor>
</comment>
<comment type="pathway">
    <text evidence="2">Siderophore biosynthesis; mycobactin biosynthesis.</text>
</comment>
<dbReference type="InterPro" id="IPR009081">
    <property type="entry name" value="PP-bd_ACP"/>
</dbReference>
<dbReference type="InterPro" id="IPR020806">
    <property type="entry name" value="PKS_PP-bd"/>
</dbReference>
<name>A0A132PIQ7_9MYCO</name>
<gene>
    <name evidence="12" type="ORF">AFM11_20630</name>
</gene>
<dbReference type="InterPro" id="IPR010071">
    <property type="entry name" value="AA_adenyl_dom"/>
</dbReference>
<evidence type="ECO:0000313" key="13">
    <source>
        <dbReference type="Proteomes" id="UP000070612"/>
    </source>
</evidence>
<dbReference type="InterPro" id="IPR001242">
    <property type="entry name" value="Condensation_dom"/>
</dbReference>
<keyword evidence="8" id="KW-0677">Repeat</keyword>
<proteinExistence type="inferred from homology"/>
<dbReference type="PROSITE" id="PS00012">
    <property type="entry name" value="PHOSPHOPANTETHEINE"/>
    <property type="match status" value="1"/>
</dbReference>
<dbReference type="PANTHER" id="PTHR45527:SF10">
    <property type="entry name" value="PYOCHELIN SYNTHASE PCHF"/>
    <property type="match status" value="1"/>
</dbReference>
<evidence type="ECO:0000256" key="3">
    <source>
        <dbReference type="ARBA" id="ARBA00007380"/>
    </source>
</evidence>
<keyword evidence="6" id="KW-0597">Phosphoprotein</keyword>
<dbReference type="GO" id="GO:0016874">
    <property type="term" value="F:ligase activity"/>
    <property type="evidence" value="ECO:0007669"/>
    <property type="project" value="UniProtKB-KW"/>
</dbReference>
<evidence type="ECO:0000256" key="2">
    <source>
        <dbReference type="ARBA" id="ARBA00005102"/>
    </source>
</evidence>
<evidence type="ECO:0000256" key="8">
    <source>
        <dbReference type="ARBA" id="ARBA00022737"/>
    </source>
</evidence>
<dbReference type="GO" id="GO:0005737">
    <property type="term" value="C:cytoplasm"/>
    <property type="evidence" value="ECO:0007669"/>
    <property type="project" value="TreeGrafter"/>
</dbReference>
<dbReference type="PROSITE" id="PS00455">
    <property type="entry name" value="AMP_BINDING"/>
    <property type="match status" value="1"/>
</dbReference>
<evidence type="ECO:0000256" key="4">
    <source>
        <dbReference type="ARBA" id="ARBA00016743"/>
    </source>
</evidence>
<dbReference type="SUPFAM" id="SSF56801">
    <property type="entry name" value="Acetyl-CoA synthetase-like"/>
    <property type="match status" value="1"/>
</dbReference>
<dbReference type="PATRIC" id="fig|59750.3.peg.1463"/>
<evidence type="ECO:0000256" key="10">
    <source>
        <dbReference type="SAM" id="MobiDB-lite"/>
    </source>
</evidence>
<dbReference type="GO" id="GO:0044550">
    <property type="term" value="P:secondary metabolite biosynthetic process"/>
    <property type="evidence" value="ECO:0007669"/>
    <property type="project" value="TreeGrafter"/>
</dbReference>
<dbReference type="InterPro" id="IPR025110">
    <property type="entry name" value="AMP-bd_C"/>
</dbReference>
<evidence type="ECO:0000256" key="9">
    <source>
        <dbReference type="ARBA" id="ARBA00033440"/>
    </source>
</evidence>
<dbReference type="NCBIfam" id="TIGR01733">
    <property type="entry name" value="AA-adenyl-dom"/>
    <property type="match status" value="1"/>
</dbReference>
<dbReference type="Gene3D" id="3.40.50.1820">
    <property type="entry name" value="alpha/beta hydrolase"/>
    <property type="match status" value="1"/>
</dbReference>
<sequence>MGDVAVANSQTIREAVADLLGVDGDAVDPDADLIGQGLDSIRMMSLAGRWRRQGIDIDFASLAATPTVSAWAELVAARTADSNAGAAHDDSPRPTTDPGADPDAGEPFPLAPMQHAMWVGREGDQQLGGVAGHLYVEFDGDGVDPERLQRAATALAERHPMLRVEFLPDGTQRIAAPSRQYPVTIEDLRDASPDEVAERLSVIERSKSHQQLHGEVFELTLSLLPGGATRLHVDLDMQAADAMSYRTLMADLAALYNGAQLPPLGYTYREYRLATPEASDAHEADRKWWAERIADLPDPPRLPLVPVAEQADPHHTTRRHHWLDPETRDALYAAARKRGITPAMALAASFADALAGWSADSRFLLNVPLFGREQRHPDVDKLVGDFTSSLLLGIDLDGTANAAERARAVQETFHAAAGHANYPGLSVLRDLGRHRGTQVLAPVVYTSALGLGELFAAEVTETFGKPVWINSQGPQVLLDAQVTEFDGGVLVNWDVREDAFRPGVIDAMFARHIAELRRLATDDTSWEAPSLPLLSESQRAVRDAANARTAAPTGYALHEGFFAQAAARPDAVAVIGSAGELTYAELRERVLTVAAALRVAGIRTGESVAVMGPKGPDQITALLAILAAGAVYVPVGVDQPAERAERMLKNGDVRMALFCGDGPPTWLPALTVAEAIRVGSRADEIEPAATDPNELAYILFTSGSTGEPKGVEVTHDAAMNTIEALNGYFGVGPADSVLALSHLECDLSVLDVFGTLTAGATIVVVDEGDRRNPDHWVEQINTHGVTVLNFLPGWLEMLVEVAGSAKTGLPSVRAVPTGGDWVRTTMVRKLQALAPGVRLTGLGGATETAVHATLYEAGELPDEWAAVPYGKPFANNACRVVNAAGEDCPDWVPGELWFAGRGIARGYRGRPDLTADRFVTYCGRTWYRSGDLARYWPDGTLEFVGRADHRVKISGYRIELGDVEAALQRLPGVHAAVAAIVPVSGTDMLAAVVGRDDATTTAADLRAGLAELVPPHMVPRHFELVDQIPFTAGGKTDRRAVARMLADAVDGAQRGSARAPSTVLERALATIMAELLAVTELGVDEDFFELGGDSVLATAAVARIRDWLDTPTVMVPDVFATRTVEKLATRLTAREAGGDRLDQVAELYLEVANMDDADVMSALDTAATS</sequence>
<dbReference type="GO" id="GO:0000036">
    <property type="term" value="F:acyl carrier activity"/>
    <property type="evidence" value="ECO:0007669"/>
    <property type="project" value="TreeGrafter"/>
</dbReference>
<dbReference type="FunFam" id="1.10.1200.10:FF:000016">
    <property type="entry name" value="Non-ribosomal peptide synthase"/>
    <property type="match status" value="1"/>
</dbReference>
<comment type="similarity">
    <text evidence="3">Belongs to the ATP-dependent AMP-binding enzyme family. MbtB subfamily.</text>
</comment>
<reference evidence="12 13" key="1">
    <citation type="submission" date="2015-07" db="EMBL/GenBank/DDBJ databases">
        <title>A draft genome sequence of Mycobacterium wolinskyi.</title>
        <authorList>
            <person name="de Man T.J."/>
            <person name="Perry K.A."/>
            <person name="Coulliette A.D."/>
            <person name="Jensen B."/>
            <person name="Toney N.C."/>
            <person name="Limbago B.M."/>
            <person name="Noble-Wang J."/>
        </authorList>
    </citation>
    <scope>NUCLEOTIDE SEQUENCE [LARGE SCALE GENOMIC DNA]</scope>
    <source>
        <strain evidence="12 13">CDC_01</strain>
    </source>
</reference>
<dbReference type="Pfam" id="PF00668">
    <property type="entry name" value="Condensation"/>
    <property type="match status" value="1"/>
</dbReference>
<dbReference type="InterPro" id="IPR057737">
    <property type="entry name" value="Condensation_MtbB-like"/>
</dbReference>
<dbReference type="Gene3D" id="3.30.559.10">
    <property type="entry name" value="Chloramphenicol acetyltransferase-like domain"/>
    <property type="match status" value="1"/>
</dbReference>
<dbReference type="InterPro" id="IPR020845">
    <property type="entry name" value="AMP-binding_CS"/>
</dbReference>
<feature type="domain" description="Carrier" evidence="11">
    <location>
        <begin position="6"/>
        <end position="79"/>
    </location>
</feature>
<dbReference type="CDD" id="cd19535">
    <property type="entry name" value="Cyc_NRPS"/>
    <property type="match status" value="1"/>
</dbReference>
<dbReference type="Proteomes" id="UP000070612">
    <property type="component" value="Unassembled WGS sequence"/>
</dbReference>
<dbReference type="InterPro" id="IPR006162">
    <property type="entry name" value="Ppantetheine_attach_site"/>
</dbReference>
<dbReference type="RefSeq" id="WP_067852022.1">
    <property type="nucleotide sequence ID" value="NZ_LGTW01000014.1"/>
</dbReference>
<dbReference type="FunFam" id="3.30.559.30:FF:000006">
    <property type="entry name" value="Yersiniabactin polyketide/non-ribosomal peptide synthetase"/>
    <property type="match status" value="1"/>
</dbReference>
<evidence type="ECO:0000256" key="1">
    <source>
        <dbReference type="ARBA" id="ARBA00001957"/>
    </source>
</evidence>
<dbReference type="InterPro" id="IPR023213">
    <property type="entry name" value="CAT-like_dom_sf"/>
</dbReference>
<dbReference type="InterPro" id="IPR036736">
    <property type="entry name" value="ACP-like_sf"/>
</dbReference>
<dbReference type="GO" id="GO:0043041">
    <property type="term" value="P:amino acid activation for nonribosomal peptide biosynthetic process"/>
    <property type="evidence" value="ECO:0007669"/>
    <property type="project" value="TreeGrafter"/>
</dbReference>
<keyword evidence="13" id="KW-1185">Reference proteome</keyword>
<dbReference type="InterPro" id="IPR042099">
    <property type="entry name" value="ANL_N_sf"/>
</dbReference>
<dbReference type="Pfam" id="PF00501">
    <property type="entry name" value="AMP-binding"/>
    <property type="match status" value="1"/>
</dbReference>
<dbReference type="InterPro" id="IPR029058">
    <property type="entry name" value="AB_hydrolase_fold"/>
</dbReference>
<dbReference type="Gene3D" id="3.30.559.30">
    <property type="entry name" value="Nonribosomal peptide synthetase, condensation domain"/>
    <property type="match status" value="1"/>
</dbReference>
<feature type="domain" description="Carrier" evidence="11">
    <location>
        <begin position="1059"/>
        <end position="1135"/>
    </location>
</feature>
<keyword evidence="7" id="KW-0436">Ligase</keyword>
<evidence type="ECO:0000256" key="5">
    <source>
        <dbReference type="ARBA" id="ARBA00022450"/>
    </source>
</evidence>
<dbReference type="Gene3D" id="1.10.1200.10">
    <property type="entry name" value="ACP-like"/>
    <property type="match status" value="1"/>
</dbReference>
<dbReference type="SMART" id="SM00823">
    <property type="entry name" value="PKS_PP"/>
    <property type="match status" value="2"/>
</dbReference>
<dbReference type="STRING" id="59750.AWC31_06045"/>
<dbReference type="UniPathway" id="UPA00011"/>
<evidence type="ECO:0000259" key="11">
    <source>
        <dbReference type="PROSITE" id="PS50075"/>
    </source>
</evidence>
<comment type="caution">
    <text evidence="12">The sequence shown here is derived from an EMBL/GenBank/DDBJ whole genome shotgun (WGS) entry which is preliminary data.</text>
</comment>
<dbReference type="EMBL" id="LGTW01000014">
    <property type="protein sequence ID" value="KWX22248.1"/>
    <property type="molecule type" value="Genomic_DNA"/>
</dbReference>
<dbReference type="FunFam" id="3.30.559.10:FF:000023">
    <property type="entry name" value="Non-ribosomal peptide synthetase"/>
    <property type="match status" value="1"/>
</dbReference>
<feature type="region of interest" description="Disordered" evidence="10">
    <location>
        <begin position="82"/>
        <end position="108"/>
    </location>
</feature>
<dbReference type="Pfam" id="PF13193">
    <property type="entry name" value="AMP-binding_C"/>
    <property type="match status" value="1"/>
</dbReference>
<dbReference type="SUPFAM" id="SSF52777">
    <property type="entry name" value="CoA-dependent acyltransferases"/>
    <property type="match status" value="2"/>
</dbReference>
<keyword evidence="5" id="KW-0596">Phosphopantetheine</keyword>
<dbReference type="Gene3D" id="3.40.50.12780">
    <property type="entry name" value="N-terminal domain of ligase-like"/>
    <property type="match status" value="1"/>
</dbReference>
<dbReference type="InterPro" id="IPR000873">
    <property type="entry name" value="AMP-dep_synth/lig_dom"/>
</dbReference>
<protein>
    <recommendedName>
        <fullName evidence="4">Phenyloxazoline synthase MbtB</fullName>
    </recommendedName>
    <alternativeName>
        <fullName evidence="9">Mycobactin synthetase protein B</fullName>
    </alternativeName>
</protein>
<evidence type="ECO:0000256" key="7">
    <source>
        <dbReference type="ARBA" id="ARBA00022598"/>
    </source>
</evidence>
<organism evidence="12 13">
    <name type="scientific">Mycolicibacterium wolinskyi</name>
    <dbReference type="NCBI Taxonomy" id="59750"/>
    <lineage>
        <taxon>Bacteria</taxon>
        <taxon>Bacillati</taxon>
        <taxon>Actinomycetota</taxon>
        <taxon>Actinomycetes</taxon>
        <taxon>Mycobacteriales</taxon>
        <taxon>Mycobacteriaceae</taxon>
        <taxon>Mycolicibacterium</taxon>
    </lineage>
</organism>